<protein>
    <submittedName>
        <fullName evidence="1">Uncharacterized protein</fullName>
    </submittedName>
</protein>
<reference evidence="1" key="1">
    <citation type="submission" date="2018-11" db="EMBL/GenBank/DDBJ databases">
        <authorList>
            <consortium name="Pathogen Informatics"/>
        </authorList>
    </citation>
    <scope>NUCLEOTIDE SEQUENCE [LARGE SCALE GENOMIC DNA]</scope>
</reference>
<accession>A0A3P7EQB3</accession>
<proteinExistence type="predicted"/>
<dbReference type="EMBL" id="UYWY01000657">
    <property type="protein sequence ID" value="VDM25371.1"/>
    <property type="molecule type" value="Genomic_DNA"/>
</dbReference>
<name>A0A3P7EQB3_TOXCA</name>
<organism evidence="1">
    <name type="scientific">Toxocara canis</name>
    <name type="common">Canine roundworm</name>
    <dbReference type="NCBI Taxonomy" id="6265"/>
    <lineage>
        <taxon>Eukaryota</taxon>
        <taxon>Metazoa</taxon>
        <taxon>Ecdysozoa</taxon>
        <taxon>Nematoda</taxon>
        <taxon>Chromadorea</taxon>
        <taxon>Rhabditida</taxon>
        <taxon>Spirurina</taxon>
        <taxon>Ascaridomorpha</taxon>
        <taxon>Ascaridoidea</taxon>
        <taxon>Toxocaridae</taxon>
        <taxon>Toxocara</taxon>
    </lineage>
</organism>
<dbReference type="AlphaFoldDB" id="A0A3P7EQB3"/>
<sequence>MLTIRSLGMRACMDQKSDNHYSKNMKAVFKVYVTSTDNGFQWLGMRTLLVGDAILAVDGQPQTTNRRWHIEAHDTGTHKEQMCPGKEQLQYLRVRWKQQ</sequence>
<evidence type="ECO:0000313" key="1">
    <source>
        <dbReference type="EMBL" id="VDM25371.1"/>
    </source>
</evidence>
<gene>
    <name evidence="1" type="ORF">TCNE_LOCUS1046</name>
</gene>